<dbReference type="AlphaFoldDB" id="A0A8B8PX57"/>
<dbReference type="InterPro" id="IPR035595">
    <property type="entry name" value="UDP_glycos_trans_CS"/>
</dbReference>
<evidence type="ECO:0000313" key="7">
    <source>
        <dbReference type="RefSeq" id="XP_030539373.1"/>
    </source>
</evidence>
<evidence type="ECO:0000313" key="6">
    <source>
        <dbReference type="Proteomes" id="UP000827889"/>
    </source>
</evidence>
<dbReference type="SUPFAM" id="SSF53756">
    <property type="entry name" value="UDP-Glycosyltransferase/glycogen phosphorylase"/>
    <property type="match status" value="1"/>
</dbReference>
<reference evidence="7 8" key="1">
    <citation type="submission" date="2025-04" db="UniProtKB">
        <authorList>
            <consortium name="RefSeq"/>
        </authorList>
    </citation>
    <scope>IDENTIFICATION</scope>
</reference>
<dbReference type="InterPro" id="IPR002213">
    <property type="entry name" value="UDP_glucos_trans"/>
</dbReference>
<dbReference type="RefSeq" id="XP_030539374.1">
    <property type="nucleotide sequence ID" value="XM_030683514.1"/>
</dbReference>
<evidence type="ECO:0000256" key="4">
    <source>
        <dbReference type="RuleBase" id="RU003718"/>
    </source>
</evidence>
<proteinExistence type="inferred from homology"/>
<dbReference type="PROSITE" id="PS00375">
    <property type="entry name" value="UDPGT"/>
    <property type="match status" value="1"/>
</dbReference>
<accession>A0A8B8PX57</accession>
<evidence type="ECO:0000256" key="5">
    <source>
        <dbReference type="RuleBase" id="RU362057"/>
    </source>
</evidence>
<evidence type="ECO:0000313" key="8">
    <source>
        <dbReference type="RefSeq" id="XP_030539374.1"/>
    </source>
</evidence>
<dbReference type="EC" id="2.4.1.-" evidence="5"/>
<dbReference type="Proteomes" id="UP000827889">
    <property type="component" value="Chromosome 11"/>
</dbReference>
<dbReference type="Gene3D" id="3.40.50.2000">
    <property type="entry name" value="Glycogen Phosphorylase B"/>
    <property type="match status" value="2"/>
</dbReference>
<dbReference type="GO" id="GO:0080044">
    <property type="term" value="F:quercetin 7-O-glucosyltransferase activity"/>
    <property type="evidence" value="ECO:0007669"/>
    <property type="project" value="TreeGrafter"/>
</dbReference>
<sequence length="487" mass="54245">MGSAARDKPHAVVIPFPAQGHINPILQLAKILLHRGFHITFVHTEYNHKRLLKSRGPTSLHGLPSFRFETIPDGLPASASDDDVTQHIPSLCESTSKNCLAPFVNLLGRLNDRSVDDAEVPKVSCVIADGAMSFALDAAEKIGVPGVLFWTPSGCGALAYTQYRMLREKGLFPLKDASYLTNGFLDTNIDWIPGMKNIRLRDLPSFIRTTDANDVMVNYIMREIERTHKASAVILNTFHCLEKDVLMAFSSIYPNLYTIGPIHLLLNKIEDGDSCCVGSNLWKEDPACLGWLDSQEPDSVLYINFGSIAVITREQLIEFAWGLANSKKPFLWITRPDLVAGDTAVLPSEFLAETKGRGMLAGWCPQEQVLRHHSVGGFLTHCGWNSMLESICGGVPVLCWPFFAEQQTNCFYSESEWGIGMEIDNDVKRDEVEKLVRELMDGEKGKAMKKKAMEWKKKAEEATEPGGSSYENLETLLSRVLLKKLND</sequence>
<name>A0A8B8PX57_9MYRT</name>
<dbReference type="PANTHER" id="PTHR11926:SF1498">
    <property type="entry name" value="GLYCOSYLTRANSFERASE"/>
    <property type="match status" value="1"/>
</dbReference>
<keyword evidence="3 4" id="KW-0808">Transferase</keyword>
<dbReference type="Pfam" id="PF00201">
    <property type="entry name" value="UDPGT"/>
    <property type="match status" value="1"/>
</dbReference>
<dbReference type="PANTHER" id="PTHR11926">
    <property type="entry name" value="GLUCOSYL/GLUCURONOSYL TRANSFERASES"/>
    <property type="match status" value="1"/>
</dbReference>
<organism evidence="6 8">
    <name type="scientific">Rhodamnia argentea</name>
    <dbReference type="NCBI Taxonomy" id="178133"/>
    <lineage>
        <taxon>Eukaryota</taxon>
        <taxon>Viridiplantae</taxon>
        <taxon>Streptophyta</taxon>
        <taxon>Embryophyta</taxon>
        <taxon>Tracheophyta</taxon>
        <taxon>Spermatophyta</taxon>
        <taxon>Magnoliopsida</taxon>
        <taxon>eudicotyledons</taxon>
        <taxon>Gunneridae</taxon>
        <taxon>Pentapetalae</taxon>
        <taxon>rosids</taxon>
        <taxon>malvids</taxon>
        <taxon>Myrtales</taxon>
        <taxon>Myrtaceae</taxon>
        <taxon>Myrtoideae</taxon>
        <taxon>Myrteae</taxon>
        <taxon>Australasian group</taxon>
        <taxon>Rhodamnia</taxon>
    </lineage>
</organism>
<dbReference type="GO" id="GO:0080043">
    <property type="term" value="F:quercetin 3-O-glucosyltransferase activity"/>
    <property type="evidence" value="ECO:0007669"/>
    <property type="project" value="TreeGrafter"/>
</dbReference>
<dbReference type="FunFam" id="3.40.50.2000:FF:000027">
    <property type="entry name" value="Glycosyltransferase"/>
    <property type="match status" value="1"/>
</dbReference>
<comment type="similarity">
    <text evidence="1 4">Belongs to the UDP-glycosyltransferase family.</text>
</comment>
<dbReference type="GeneID" id="115747372"/>
<dbReference type="CDD" id="cd03784">
    <property type="entry name" value="GT1_Gtf-like"/>
    <property type="match status" value="1"/>
</dbReference>
<dbReference type="FunFam" id="3.40.50.2000:FF:000055">
    <property type="entry name" value="Glycosyltransferase"/>
    <property type="match status" value="1"/>
</dbReference>
<evidence type="ECO:0000256" key="3">
    <source>
        <dbReference type="ARBA" id="ARBA00022679"/>
    </source>
</evidence>
<protein>
    <recommendedName>
        <fullName evidence="5">Glycosyltransferase</fullName>
        <ecNumber evidence="5">2.4.1.-</ecNumber>
    </recommendedName>
</protein>
<keyword evidence="6" id="KW-1185">Reference proteome</keyword>
<dbReference type="OrthoDB" id="5835829at2759"/>
<dbReference type="RefSeq" id="XP_030539373.1">
    <property type="nucleotide sequence ID" value="XM_030683513.1"/>
</dbReference>
<gene>
    <name evidence="7 8" type="primary">LOC115747372</name>
</gene>
<keyword evidence="2 4" id="KW-0328">Glycosyltransferase</keyword>
<evidence type="ECO:0000256" key="2">
    <source>
        <dbReference type="ARBA" id="ARBA00022676"/>
    </source>
</evidence>
<evidence type="ECO:0000256" key="1">
    <source>
        <dbReference type="ARBA" id="ARBA00009995"/>
    </source>
</evidence>
<dbReference type="KEGG" id="rarg:115747372"/>